<feature type="transmembrane region" description="Helical" evidence="1">
    <location>
        <begin position="499"/>
        <end position="521"/>
    </location>
</feature>
<evidence type="ECO:0000256" key="1">
    <source>
        <dbReference type="SAM" id="Phobius"/>
    </source>
</evidence>
<name>A0A369A962_9FLAO</name>
<dbReference type="RefSeq" id="WP_235183095.1">
    <property type="nucleotide sequence ID" value="NZ_BHZF01000001.1"/>
</dbReference>
<dbReference type="Proteomes" id="UP000253517">
    <property type="component" value="Unassembled WGS sequence"/>
</dbReference>
<feature type="transmembrane region" description="Helical" evidence="1">
    <location>
        <begin position="109"/>
        <end position="127"/>
    </location>
</feature>
<feature type="transmembrane region" description="Helical" evidence="1">
    <location>
        <begin position="467"/>
        <end position="493"/>
    </location>
</feature>
<reference evidence="2 3" key="1">
    <citation type="submission" date="2018-07" db="EMBL/GenBank/DDBJ databases">
        <title>Genomic Encyclopedia of Type Strains, Phase IV (KMG-IV): sequencing the most valuable type-strain genomes for metagenomic binning, comparative biology and taxonomic classification.</title>
        <authorList>
            <person name="Goeker M."/>
        </authorList>
    </citation>
    <scope>NUCLEOTIDE SEQUENCE [LARGE SCALE GENOMIC DNA]</scope>
    <source>
        <strain evidence="2 3">DSM 21410</strain>
    </source>
</reference>
<evidence type="ECO:0000313" key="2">
    <source>
        <dbReference type="EMBL" id="RCX04846.1"/>
    </source>
</evidence>
<evidence type="ECO:0000313" key="3">
    <source>
        <dbReference type="Proteomes" id="UP000253517"/>
    </source>
</evidence>
<keyword evidence="1" id="KW-0472">Membrane</keyword>
<dbReference type="EMBL" id="QPJS01000001">
    <property type="protein sequence ID" value="RCX04846.1"/>
    <property type="molecule type" value="Genomic_DNA"/>
</dbReference>
<feature type="transmembrane region" description="Helical" evidence="1">
    <location>
        <begin position="236"/>
        <end position="257"/>
    </location>
</feature>
<feature type="transmembrane region" description="Helical" evidence="1">
    <location>
        <begin position="432"/>
        <end position="455"/>
    </location>
</feature>
<comment type="caution">
    <text evidence="2">The sequence shown here is derived from an EMBL/GenBank/DDBJ whole genome shotgun (WGS) entry which is preliminary data.</text>
</comment>
<dbReference type="InterPro" id="IPR031584">
    <property type="entry name" value="Put_ABC_export"/>
</dbReference>
<feature type="transmembrane region" description="Helical" evidence="1">
    <location>
        <begin position="329"/>
        <end position="349"/>
    </location>
</feature>
<feature type="transmembrane region" description="Helical" evidence="1">
    <location>
        <begin position="361"/>
        <end position="381"/>
    </location>
</feature>
<dbReference type="AlphaFoldDB" id="A0A369A962"/>
<organism evidence="2 3">
    <name type="scientific">Schleiferia thermophila</name>
    <dbReference type="NCBI Taxonomy" id="884107"/>
    <lineage>
        <taxon>Bacteria</taxon>
        <taxon>Pseudomonadati</taxon>
        <taxon>Bacteroidota</taxon>
        <taxon>Flavobacteriia</taxon>
        <taxon>Flavobacteriales</taxon>
        <taxon>Schleiferiaceae</taxon>
        <taxon>Schleiferia</taxon>
    </lineage>
</organism>
<dbReference type="Pfam" id="PF16962">
    <property type="entry name" value="ABC_export"/>
    <property type="match status" value="1"/>
</dbReference>
<proteinExistence type="predicted"/>
<keyword evidence="1" id="KW-0812">Transmembrane</keyword>
<accession>A0A369A962</accession>
<feature type="transmembrane region" description="Helical" evidence="1">
    <location>
        <begin position="402"/>
        <end position="426"/>
    </location>
</feature>
<keyword evidence="3" id="KW-1185">Reference proteome</keyword>
<keyword evidence="1" id="KW-1133">Transmembrane helix</keyword>
<feature type="transmembrane region" description="Helical" evidence="1">
    <location>
        <begin position="139"/>
        <end position="166"/>
    </location>
</feature>
<sequence>MALKKPWRWLVVVVFFGFFIYRRVVMVTAPESGYPDIDSLYPVSNEAFDKLVVVLSAVSGIGALVALLIVLNRAVKKNTTFFINADTHFLFPGPFRPQSILLYQMVKSLLPALFSALVVLLYFFVFLTPEQLPFDTVKLFALALPVGLFFFSLRPIQFLIFSYVAGGQSQRAVRHIRWVRNLLLISALLAIAVKISDFRGVKELVRAVFVHGSFQFVPYVGWFQASVTSILEGQLFSLNLLLFAATSAALPAGVYVLGKNYYEDVLASTELQTRAEQIRSGESQLSDDVEYSWAINTRTIRHHKEFGRGAVALFWKNWVMSFRQSGLPVVDPTTLVMGVLGVLLGLLYGLGVVDADNLSEIATVSFILLMFLSFFAGWMRVRIGDLARPIFALIPDTTARKFFFFILLDLLQIGLLTTVFYLPVWIAGGIDFYFVLGCVIASEVVYLTGFLYQLNVKLRVRNALDRYLFLPLGYVAMLTFCVAPSVLVVIAGSGYFNSLAAGIFCGALVWAAWSVLLYFFAEEEIAQLEF</sequence>
<feature type="transmembrane region" description="Helical" evidence="1">
    <location>
        <begin position="51"/>
        <end position="71"/>
    </location>
</feature>
<protein>
    <submittedName>
        <fullName evidence="2">Putative ABC exporter</fullName>
    </submittedName>
</protein>
<feature type="transmembrane region" description="Helical" evidence="1">
    <location>
        <begin position="178"/>
        <end position="196"/>
    </location>
</feature>
<gene>
    <name evidence="2" type="ORF">DES35_101116</name>
</gene>
<feature type="transmembrane region" description="Helical" evidence="1">
    <location>
        <begin position="7"/>
        <end position="25"/>
    </location>
</feature>